<dbReference type="RefSeq" id="WP_208860022.1">
    <property type="nucleotide sequence ID" value="NZ_FOSK01000001.1"/>
</dbReference>
<reference evidence="2 3" key="1">
    <citation type="submission" date="2016-10" db="EMBL/GenBank/DDBJ databases">
        <authorList>
            <person name="Varghese N."/>
            <person name="Submissions S."/>
        </authorList>
    </citation>
    <scope>NUCLEOTIDE SEQUENCE [LARGE SCALE GENOMIC DNA]</scope>
    <source>
        <strain evidence="2 3">DSM 16392</strain>
    </source>
</reference>
<dbReference type="InterPro" id="IPR010664">
    <property type="entry name" value="LipoPS_assembly_LptC-rel"/>
</dbReference>
<dbReference type="Pfam" id="PF06835">
    <property type="entry name" value="LptC"/>
    <property type="match status" value="1"/>
</dbReference>
<evidence type="ECO:0000256" key="1">
    <source>
        <dbReference type="SAM" id="Phobius"/>
    </source>
</evidence>
<dbReference type="NCBIfam" id="TIGR04409">
    <property type="entry name" value="LptC_YrbK"/>
    <property type="match status" value="1"/>
</dbReference>
<keyword evidence="1" id="KW-0812">Transmembrane</keyword>
<keyword evidence="3" id="KW-1185">Reference proteome</keyword>
<comment type="caution">
    <text evidence="2">The sequence shown here is derived from an EMBL/GenBank/DDBJ whole genome shotgun (WGS) entry which is preliminary data.</text>
</comment>
<evidence type="ECO:0000313" key="3">
    <source>
        <dbReference type="Proteomes" id="UP000199598"/>
    </source>
</evidence>
<evidence type="ECO:0000313" key="2">
    <source>
        <dbReference type="EMBL" id="SFJ99551.1"/>
    </source>
</evidence>
<keyword evidence="1" id="KW-1133">Transmembrane helix</keyword>
<name>A0A1I3VZE8_9HYPH</name>
<organism evidence="2 3">
    <name type="scientific">Pseudovibrio ascidiaceicola</name>
    <dbReference type="NCBI Taxonomy" id="285279"/>
    <lineage>
        <taxon>Bacteria</taxon>
        <taxon>Pseudomonadati</taxon>
        <taxon>Pseudomonadota</taxon>
        <taxon>Alphaproteobacteria</taxon>
        <taxon>Hyphomicrobiales</taxon>
        <taxon>Stappiaceae</taxon>
        <taxon>Pseudovibrio</taxon>
    </lineage>
</organism>
<keyword evidence="1" id="KW-0472">Membrane</keyword>
<feature type="transmembrane region" description="Helical" evidence="1">
    <location>
        <begin position="31"/>
        <end position="57"/>
    </location>
</feature>
<dbReference type="Gene3D" id="2.60.450.10">
    <property type="entry name" value="Lipopolysaccharide (LPS) transport protein A like domain"/>
    <property type="match status" value="1"/>
</dbReference>
<proteinExistence type="predicted"/>
<dbReference type="EMBL" id="FOSK01000001">
    <property type="protein sequence ID" value="SFJ99551.1"/>
    <property type="molecule type" value="Genomic_DNA"/>
</dbReference>
<protein>
    <submittedName>
        <fullName evidence="2">Lipopolysaccharide export system protein LptC</fullName>
    </submittedName>
</protein>
<sequence length="220" mass="24065">MTTMENMPKEFASEAQTRLEKARKSARRHSILVRILRFALPAGGILIAAGVVGMIVFQNILAGLSIGDISLTTEGLVMSNPHLSGNDGDRSYNVQADRAIQRITNPQVIDLENIVAEITIAPGETVSITSRNGTFDTEMETLNLTNGITVAYSKGYSAEFEYLDIDMKTGTIQTNDTVDVMSDGGYIDAGSMEFDQKNNVLNFRRGVKMKLLPWALENGQ</sequence>
<accession>A0A1I3VZE8</accession>
<dbReference type="Proteomes" id="UP000199598">
    <property type="component" value="Unassembled WGS sequence"/>
</dbReference>
<dbReference type="InterPro" id="IPR026265">
    <property type="entry name" value="LptC"/>
</dbReference>
<gene>
    <name evidence="2" type="ORF">SAMN04488518_101665</name>
</gene>